<reference evidence="2 4" key="1">
    <citation type="submission" date="2020-06" db="EMBL/GenBank/DDBJ databases">
        <title>Description of novel acetic acid bacteria.</title>
        <authorList>
            <person name="Sombolestani A."/>
        </authorList>
    </citation>
    <scope>NUCLEOTIDE SEQUENCE [LARGE SCALE GENOMIC DNA]</scope>
    <source>
        <strain evidence="2 4">LMG 26838</strain>
    </source>
</reference>
<evidence type="ECO:0000313" key="2">
    <source>
        <dbReference type="EMBL" id="NVN28849.1"/>
    </source>
</evidence>
<evidence type="ECO:0000313" key="4">
    <source>
        <dbReference type="Proteomes" id="UP000565205"/>
    </source>
</evidence>
<accession>A0A850NK43</accession>
<proteinExistence type="predicted"/>
<gene>
    <name evidence="1" type="ORF">FHR90_002846</name>
    <name evidence="2" type="ORF">HUK83_00615</name>
</gene>
<dbReference type="RefSeq" id="WP_176621605.1">
    <property type="nucleotide sequence ID" value="NZ_JABXXQ010000003.1"/>
</dbReference>
<keyword evidence="3" id="KW-1185">Reference proteome</keyword>
<dbReference type="EMBL" id="JACHXV010000015">
    <property type="protein sequence ID" value="MBB3174999.1"/>
    <property type="molecule type" value="Genomic_DNA"/>
</dbReference>
<reference evidence="1 3" key="2">
    <citation type="submission" date="2020-08" db="EMBL/GenBank/DDBJ databases">
        <title>Genomic Encyclopedia of Type Strains, Phase III (KMG-III): the genomes of soil and plant-associated and newly described type strains.</title>
        <authorList>
            <person name="Whitman W."/>
        </authorList>
    </citation>
    <scope>NUCLEOTIDE SEQUENCE [LARGE SCALE GENOMIC DNA]</scope>
    <source>
        <strain evidence="1 3">CECT 8088</strain>
    </source>
</reference>
<evidence type="ECO:0000313" key="3">
    <source>
        <dbReference type="Proteomes" id="UP000557688"/>
    </source>
</evidence>
<dbReference type="EMBL" id="JABXXQ010000003">
    <property type="protein sequence ID" value="NVN28849.1"/>
    <property type="molecule type" value="Genomic_DNA"/>
</dbReference>
<protein>
    <submittedName>
        <fullName evidence="2">Uncharacterized protein</fullName>
    </submittedName>
</protein>
<dbReference type="Proteomes" id="UP000557688">
    <property type="component" value="Unassembled WGS sequence"/>
</dbReference>
<dbReference type="Proteomes" id="UP000565205">
    <property type="component" value="Unassembled WGS sequence"/>
</dbReference>
<comment type="caution">
    <text evidence="2">The sequence shown here is derived from an EMBL/GenBank/DDBJ whole genome shotgun (WGS) entry which is preliminary data.</text>
</comment>
<organism evidence="2 4">
    <name type="scientific">Endobacter medicaginis</name>
    <dbReference type="NCBI Taxonomy" id="1181271"/>
    <lineage>
        <taxon>Bacteria</taxon>
        <taxon>Pseudomonadati</taxon>
        <taxon>Pseudomonadota</taxon>
        <taxon>Alphaproteobacteria</taxon>
        <taxon>Acetobacterales</taxon>
        <taxon>Acetobacteraceae</taxon>
        <taxon>Endobacter</taxon>
    </lineage>
</organism>
<dbReference type="AlphaFoldDB" id="A0A850NK43"/>
<sequence>MADISDVENALCDVVLGAVYPGGTQGASITGQAVKIYRGWPNSTGLNQDIGAGNQIVTVTSIERGTVNTTRYAPVWKTVSARSPTITLEVDGMSCAISGSASAGDVVGIDIDGVAYAFAAQDGETATALAARLAPMIPGCVAVGGVWTFPYARALAARTAGAASCLLETRRQEQKLLVGLWCPDPRTRDVLARSIDVAFSSLDWLTLSDGTSARVVYDGTAEKDDAVNANVYRRDLLFRVEYATTITQATTRMLFGLGHVDDGVSSRVFDQTLPGVPVVLPRMGAVRFDAWYDPANPIDAQCADALSAPAFQNRLPANAVVTNGVASWPRATQATIDAEIDAACRGGIGFWAFDSYASADTLSLALQLYLSSASRSRLGFCMLGQTSSWSTPEAAQQAIARDVALMSQPGYVTVLGGRPLYLLLDAQAVQTAGLGSGGVAGEIAQLRALAAATGVGDPYVVWLSGAGLAAYDNTVAALADGADAAGCYCCPSLDGDMQSYAALTEAARDDWQRRAQQGMPMIPTAMCGWDQRPLVERPQPFYPVPVGVSDGNYYQAGSPAEIGLHIAEAASFVIDNAAACPAQVGLIYAWNELAEGGWLLPTWTAGGPDESRVELCGAALSDLAAKRAASAS</sequence>
<dbReference type="Gene3D" id="3.20.20.80">
    <property type="entry name" value="Glycosidases"/>
    <property type="match status" value="1"/>
</dbReference>
<name>A0A850NK43_9PROT</name>
<evidence type="ECO:0000313" key="1">
    <source>
        <dbReference type="EMBL" id="MBB3174999.1"/>
    </source>
</evidence>